<dbReference type="Gene3D" id="3.30.160.710">
    <property type="match status" value="2"/>
</dbReference>
<reference evidence="4 5" key="1">
    <citation type="journal article" date="2011" name="J. Bacteriol.">
        <title>Genome sequence of 'Pedosphaera parvula' Ellin514, an aerobic Verrucomicrobial isolate from pasture soil.</title>
        <authorList>
            <person name="Kant R."/>
            <person name="van Passel M.W."/>
            <person name="Sangwan P."/>
            <person name="Palva A."/>
            <person name="Lucas S."/>
            <person name="Copeland A."/>
            <person name="Lapidus A."/>
            <person name="Glavina Del Rio T."/>
            <person name="Dalin E."/>
            <person name="Tice H."/>
            <person name="Bruce D."/>
            <person name="Goodwin L."/>
            <person name="Pitluck S."/>
            <person name="Chertkov O."/>
            <person name="Larimer F.W."/>
            <person name="Land M.L."/>
            <person name="Hauser L."/>
            <person name="Brettin T.S."/>
            <person name="Detter J.C."/>
            <person name="Han S."/>
            <person name="de Vos W.M."/>
            <person name="Janssen P.H."/>
            <person name="Smidt H."/>
        </authorList>
    </citation>
    <scope>NUCLEOTIDE SEQUENCE [LARGE SCALE GENOMIC DNA]</scope>
    <source>
        <strain evidence="4 5">Ellin514</strain>
    </source>
</reference>
<feature type="chain" id="PRO_5002893286" evidence="1">
    <location>
        <begin position="25"/>
        <end position="857"/>
    </location>
</feature>
<proteinExistence type="predicted"/>
<keyword evidence="5" id="KW-1185">Reference proteome</keyword>
<dbReference type="Pfam" id="PF17963">
    <property type="entry name" value="Big_9"/>
    <property type="match status" value="1"/>
</dbReference>
<dbReference type="RefSeq" id="WP_007416568.1">
    <property type="nucleotide sequence ID" value="NZ_ABOX02000028.1"/>
</dbReference>
<feature type="signal peptide" evidence="1">
    <location>
        <begin position="1"/>
        <end position="24"/>
    </location>
</feature>
<feature type="domain" description="MBG" evidence="3">
    <location>
        <begin position="503"/>
        <end position="584"/>
    </location>
</feature>
<dbReference type="AlphaFoldDB" id="B9XL77"/>
<accession>B9XL77</accession>
<dbReference type="Proteomes" id="UP000003688">
    <property type="component" value="Unassembled WGS sequence"/>
</dbReference>
<feature type="domain" description="Bacterial Ig-like" evidence="2">
    <location>
        <begin position="596"/>
        <end position="678"/>
    </location>
</feature>
<sequence precursor="true">MKIRSILSLLAAVFTLMFAWQVVAQTNSPTVVTDQEDYAPGSTVYITATGFSPNEIVQLRVLHVGDDGDGDNTNSPAHQPWQATADDTGSFQTTWLVPADQDELGATLQLTATGLASGLIAQAIFTDGPFATLTVGPQASPVNAGQSTTFLITLGGKSGGNSVNINLSVTNLPAGATGVFSPNNFSSASSSTTSTLTITTTALTPASVTNFTVTESTSLLSGTGTLTVSAGAATMVRVETKANGTGTLVPAQAFGLGTSALTVYAISRDSQSNFVANVAATAWTLQNVTGGVVSGDLVPSADKKSATFTPNHAGTATIHATSGALTTTDSGTLTVNKATPTITWTNPAAITYGTSLSSTQLNATATVPGTFSYTPPAGTILGVGNQNLSVTFTPTDTTDYNTATATATATVSKAVLTVTANNASRSYGSANPSFTASYSGFVNGETLGTSGVTGSPALTTTATTNSSVSGSPYIITAAAGSLVSSNYSFTFANGQLTLTKAALTVTANNATRAYGSADPVFTASYSGFLNGETLGTSGITGSPALTTTATTNSPVSGSPYTITASAGTLSSGNYSFTFANGQLSVTKANSTISVATSANPSPTGSNVTLTTTIATTALNVTAPSGSVQFKSDGSPLGSPVTIGGGIASITSAALSHGSHTITAEYAGDSNFSGSTNNLAAQLVINISPVTRAFSLAANQDSPASFSLSKLLKTVFDADADVIALSSLSATSANGGSITLNNQVITYNPPAGSTNSDSFTYVVNDGQGASATGTVTVTIKGSGPTQPAQNITGFAILGNGHAVTKFAGIPGRDYTVQASTNLINWLNIGSATAGTNGQFQFEDANAPSFPSRYYRTIP</sequence>
<evidence type="ECO:0000259" key="2">
    <source>
        <dbReference type="Pfam" id="PF16640"/>
    </source>
</evidence>
<dbReference type="OrthoDB" id="355609at2"/>
<dbReference type="InterPro" id="IPR032109">
    <property type="entry name" value="Big_3_5"/>
</dbReference>
<keyword evidence="1" id="KW-0732">Signal</keyword>
<organism evidence="4 5">
    <name type="scientific">Pedosphaera parvula (strain Ellin514)</name>
    <dbReference type="NCBI Taxonomy" id="320771"/>
    <lineage>
        <taxon>Bacteria</taxon>
        <taxon>Pseudomonadati</taxon>
        <taxon>Verrucomicrobiota</taxon>
        <taxon>Pedosphaerae</taxon>
        <taxon>Pedosphaerales</taxon>
        <taxon>Pedosphaeraceae</taxon>
        <taxon>Pedosphaera</taxon>
    </lineage>
</organism>
<gene>
    <name evidence="4" type="ORF">Cflav_PD2272</name>
</gene>
<dbReference type="Pfam" id="PF18676">
    <property type="entry name" value="MBG_2"/>
    <property type="match status" value="2"/>
</dbReference>
<dbReference type="InterPro" id="IPR013783">
    <property type="entry name" value="Ig-like_fold"/>
</dbReference>
<feature type="domain" description="MBG" evidence="3">
    <location>
        <begin position="416"/>
        <end position="497"/>
    </location>
</feature>
<evidence type="ECO:0000256" key="1">
    <source>
        <dbReference type="SAM" id="SignalP"/>
    </source>
</evidence>
<dbReference type="EMBL" id="ABOX02000028">
    <property type="protein sequence ID" value="EEF59428.1"/>
    <property type="molecule type" value="Genomic_DNA"/>
</dbReference>
<evidence type="ECO:0000313" key="5">
    <source>
        <dbReference type="Proteomes" id="UP000003688"/>
    </source>
</evidence>
<dbReference type="InterPro" id="IPR041286">
    <property type="entry name" value="MBG_2"/>
</dbReference>
<comment type="caution">
    <text evidence="4">The sequence shown here is derived from an EMBL/GenBank/DDBJ whole genome shotgun (WGS) entry which is preliminary data.</text>
</comment>
<dbReference type="Pfam" id="PF16640">
    <property type="entry name" value="Big_3_5"/>
    <property type="match status" value="1"/>
</dbReference>
<evidence type="ECO:0000259" key="3">
    <source>
        <dbReference type="Pfam" id="PF18676"/>
    </source>
</evidence>
<dbReference type="STRING" id="320771.Cflav_PD2272"/>
<evidence type="ECO:0000313" key="4">
    <source>
        <dbReference type="EMBL" id="EEF59428.1"/>
    </source>
</evidence>
<protein>
    <submittedName>
        <fullName evidence="4">Uncharacterized protein</fullName>
    </submittedName>
</protein>
<dbReference type="Gene3D" id="2.60.40.3440">
    <property type="match status" value="1"/>
</dbReference>
<dbReference type="Gene3D" id="2.60.40.10">
    <property type="entry name" value="Immunoglobulins"/>
    <property type="match status" value="1"/>
</dbReference>
<name>B9XL77_PEDPL</name>